<reference evidence="2" key="1">
    <citation type="submission" date="2019-12" db="EMBL/GenBank/DDBJ databases">
        <title>Comparative genomics gives insights into the taxonomy of the Azoarcus-Aromatoleum group and reveals separate origins of nif in the plant-associated Azoarcus and non-plant-associated Aromatoleum sub-groups.</title>
        <authorList>
            <person name="Lafos M."/>
            <person name="Maluk M."/>
            <person name="Batista M."/>
            <person name="Junghare M."/>
            <person name="Carmona M."/>
            <person name="Faoro H."/>
            <person name="Cruz L.M."/>
            <person name="Battistoni F."/>
            <person name="De Souza E."/>
            <person name="Pedrosa F."/>
            <person name="Chen W.-M."/>
            <person name="Poole P.S."/>
            <person name="Dixon R.A."/>
            <person name="James E.K."/>
        </authorList>
    </citation>
    <scope>NUCLEOTIDE SEQUENCE</scope>
    <source>
        <strain evidence="2">NSC3</strain>
    </source>
</reference>
<dbReference type="InterPro" id="IPR029024">
    <property type="entry name" value="TerB-like"/>
</dbReference>
<organism evidence="2 3">
    <name type="scientific">Azoarcus taiwanensis</name>
    <dbReference type="NCBI Taxonomy" id="666964"/>
    <lineage>
        <taxon>Bacteria</taxon>
        <taxon>Pseudomonadati</taxon>
        <taxon>Pseudomonadota</taxon>
        <taxon>Betaproteobacteria</taxon>
        <taxon>Rhodocyclales</taxon>
        <taxon>Zoogloeaceae</taxon>
        <taxon>Azoarcus</taxon>
    </lineage>
</organism>
<dbReference type="EMBL" id="WTVM01000006">
    <property type="protein sequence ID" value="NMG01713.1"/>
    <property type="molecule type" value="Genomic_DNA"/>
</dbReference>
<dbReference type="SUPFAM" id="SSF158682">
    <property type="entry name" value="TerB-like"/>
    <property type="match status" value="1"/>
</dbReference>
<dbReference type="CDD" id="cd07177">
    <property type="entry name" value="terB_like"/>
    <property type="match status" value="1"/>
</dbReference>
<keyword evidence="3" id="KW-1185">Reference proteome</keyword>
<dbReference type="Pfam" id="PF05099">
    <property type="entry name" value="TerB"/>
    <property type="match status" value="1"/>
</dbReference>
<dbReference type="Gene3D" id="1.10.3680.10">
    <property type="entry name" value="TerB-like"/>
    <property type="match status" value="1"/>
</dbReference>
<name>A0A972FAK0_9RHOO</name>
<evidence type="ECO:0000259" key="1">
    <source>
        <dbReference type="Pfam" id="PF05099"/>
    </source>
</evidence>
<accession>A0A972FAK0</accession>
<protein>
    <recommendedName>
        <fullName evidence="1">Co-chaperone DjlA N-terminal domain-containing protein</fullName>
    </recommendedName>
</protein>
<evidence type="ECO:0000313" key="3">
    <source>
        <dbReference type="Proteomes" id="UP000599523"/>
    </source>
</evidence>
<dbReference type="InterPro" id="IPR007791">
    <property type="entry name" value="DjlA_N"/>
</dbReference>
<dbReference type="Proteomes" id="UP000599523">
    <property type="component" value="Unassembled WGS sequence"/>
</dbReference>
<feature type="domain" description="Co-chaperone DjlA N-terminal" evidence="1">
    <location>
        <begin position="11"/>
        <end position="122"/>
    </location>
</feature>
<evidence type="ECO:0000313" key="2">
    <source>
        <dbReference type="EMBL" id="NMG01713.1"/>
    </source>
</evidence>
<dbReference type="AlphaFoldDB" id="A0A972FAK0"/>
<gene>
    <name evidence="2" type="ORF">GPA21_01820</name>
</gene>
<proteinExistence type="predicted"/>
<comment type="caution">
    <text evidence="2">The sequence shown here is derived from an EMBL/GenBank/DDBJ whole genome shotgun (WGS) entry which is preliminary data.</text>
</comment>
<dbReference type="RefSeq" id="WP_168986507.1">
    <property type="nucleotide sequence ID" value="NZ_CAWPHM010000297.1"/>
</dbReference>
<sequence length="147" mass="16811">MRSYENDNAKAVARIISMALLADGVPDRSELEHLTRRRALSRFGIDQAVFDEVMQTFCEDLQQSVAWFEGLRGEFAPELIDALLDEVDDVDQQQKLFALLLQLATVDGEVSEGESRLISRARQKWGRAGRWPIRLRPRFDAQPRLPV</sequence>